<evidence type="ECO:0000313" key="3">
    <source>
        <dbReference type="Proteomes" id="UP000805614"/>
    </source>
</evidence>
<keyword evidence="1" id="KW-0732">Signal</keyword>
<dbReference type="Proteomes" id="UP000805614">
    <property type="component" value="Unassembled WGS sequence"/>
</dbReference>
<sequence length="131" mass="13815">MSKLPLSVLRKVAVTSAAVAAAGAAAVAIAPSASADRNSAAAECSTSYYCVWAGPSDSGSMAPFKYDNPHWGTTANYWMVHIDSSSYNDTAGNNSVWLLTEFGAYCSRPFAYWSQHNPDGAGYGNDWVASC</sequence>
<dbReference type="RefSeq" id="WP_187245858.1">
    <property type="nucleotide sequence ID" value="NZ_JABVEC010000021.1"/>
</dbReference>
<keyword evidence="3" id="KW-1185">Reference proteome</keyword>
<protein>
    <submittedName>
        <fullName evidence="2">Peptidase inhibitor family I36 protein</fullName>
    </submittedName>
</protein>
<organism evidence="2 3">
    <name type="scientific">Actinomadura alba</name>
    <dbReference type="NCBI Taxonomy" id="406431"/>
    <lineage>
        <taxon>Bacteria</taxon>
        <taxon>Bacillati</taxon>
        <taxon>Actinomycetota</taxon>
        <taxon>Actinomycetes</taxon>
        <taxon>Streptosporangiales</taxon>
        <taxon>Thermomonosporaceae</taxon>
        <taxon>Actinomadura</taxon>
    </lineage>
</organism>
<reference evidence="2 3" key="1">
    <citation type="submission" date="2020-06" db="EMBL/GenBank/DDBJ databases">
        <title>Actinomadura xiongansis sp. nov., isolated from soil of Baiyangdian.</title>
        <authorList>
            <person name="Zhang X."/>
        </authorList>
    </citation>
    <scope>NUCLEOTIDE SEQUENCE [LARGE SCALE GENOMIC DNA]</scope>
    <source>
        <strain evidence="2 3">HBUM206468</strain>
    </source>
</reference>
<gene>
    <name evidence="2" type="ORF">HKK74_25450</name>
</gene>
<proteinExistence type="predicted"/>
<evidence type="ECO:0000256" key="1">
    <source>
        <dbReference type="SAM" id="SignalP"/>
    </source>
</evidence>
<feature type="signal peptide" evidence="1">
    <location>
        <begin position="1"/>
        <end position="35"/>
    </location>
</feature>
<feature type="chain" id="PRO_5045400208" evidence="1">
    <location>
        <begin position="36"/>
        <end position="131"/>
    </location>
</feature>
<dbReference type="EMBL" id="JABVEC010000021">
    <property type="protein sequence ID" value="MBC6468815.1"/>
    <property type="molecule type" value="Genomic_DNA"/>
</dbReference>
<name>A0ABR7LVD6_9ACTN</name>
<dbReference type="Pfam" id="PF03995">
    <property type="entry name" value="Inhibitor_I36"/>
    <property type="match status" value="1"/>
</dbReference>
<comment type="caution">
    <text evidence="2">The sequence shown here is derived from an EMBL/GenBank/DDBJ whole genome shotgun (WGS) entry which is preliminary data.</text>
</comment>
<evidence type="ECO:0000313" key="2">
    <source>
        <dbReference type="EMBL" id="MBC6468815.1"/>
    </source>
</evidence>
<accession>A0ABR7LVD6</accession>